<evidence type="ECO:0000313" key="1">
    <source>
        <dbReference type="EMBL" id="MFK2900797.1"/>
    </source>
</evidence>
<gene>
    <name evidence="1" type="ORF">ISP15_10670</name>
</gene>
<keyword evidence="2" id="KW-1185">Reference proteome</keyword>
<dbReference type="EMBL" id="JADIKJ010000011">
    <property type="protein sequence ID" value="MFK2900797.1"/>
    <property type="molecule type" value="Genomic_DNA"/>
</dbReference>
<name>A0ABW8JI67_9GAMM</name>
<organism evidence="1 2">
    <name type="scientific">Dyella jejuensis</name>
    <dbReference type="NCBI Taxonomy" id="1432009"/>
    <lineage>
        <taxon>Bacteria</taxon>
        <taxon>Pseudomonadati</taxon>
        <taxon>Pseudomonadota</taxon>
        <taxon>Gammaproteobacteria</taxon>
        <taxon>Lysobacterales</taxon>
        <taxon>Rhodanobacteraceae</taxon>
        <taxon>Dyella</taxon>
    </lineage>
</organism>
<reference evidence="1 2" key="1">
    <citation type="submission" date="2020-10" db="EMBL/GenBank/DDBJ databases">
        <title>Phylogeny of dyella-like bacteria.</title>
        <authorList>
            <person name="Fu J."/>
        </authorList>
    </citation>
    <scope>NUCLEOTIDE SEQUENCE [LARGE SCALE GENOMIC DNA]</scope>
    <source>
        <strain evidence="1 2">JP1</strain>
    </source>
</reference>
<protein>
    <submittedName>
        <fullName evidence="1">Uncharacterized protein</fullName>
    </submittedName>
</protein>
<comment type="caution">
    <text evidence="1">The sequence shown here is derived from an EMBL/GenBank/DDBJ whole genome shotgun (WGS) entry which is preliminary data.</text>
</comment>
<dbReference type="Proteomes" id="UP001620461">
    <property type="component" value="Unassembled WGS sequence"/>
</dbReference>
<dbReference type="RefSeq" id="WP_404547300.1">
    <property type="nucleotide sequence ID" value="NZ_JADIKJ010000011.1"/>
</dbReference>
<proteinExistence type="predicted"/>
<accession>A0ABW8JI67</accession>
<evidence type="ECO:0000313" key="2">
    <source>
        <dbReference type="Proteomes" id="UP001620461"/>
    </source>
</evidence>
<sequence length="122" mass="13106">MQIAPASGKCSPRFLPHVSFDFFATGLLNPDVLLVADAVAAQARMRQCPQRNHAVRKQWPGCSPGRAKGVQLAPIDGVAGALCIGALPRVSFASRSRQENDADRTVADPARIRQLDVVLMDT</sequence>